<evidence type="ECO:0000313" key="7">
    <source>
        <dbReference type="Proteomes" id="UP001225646"/>
    </source>
</evidence>
<keyword evidence="4" id="KW-0560">Oxidoreductase</keyword>
<dbReference type="EMBL" id="JAUSTR010000006">
    <property type="protein sequence ID" value="MDQ0162724.1"/>
    <property type="molecule type" value="Genomic_DNA"/>
</dbReference>
<evidence type="ECO:0000256" key="3">
    <source>
        <dbReference type="ARBA" id="ARBA00022630"/>
    </source>
</evidence>
<dbReference type="Proteomes" id="UP001225646">
    <property type="component" value="Unassembled WGS sequence"/>
</dbReference>
<keyword evidence="3" id="KW-0285">Flavoprotein</keyword>
<accession>A0ABT9VPA5</accession>
<reference evidence="6 7" key="1">
    <citation type="submission" date="2023-07" db="EMBL/GenBank/DDBJ databases">
        <title>Genomic Encyclopedia of Type Strains, Phase IV (KMG-IV): sequencing the most valuable type-strain genomes for metagenomic binning, comparative biology and taxonomic classification.</title>
        <authorList>
            <person name="Goeker M."/>
        </authorList>
    </citation>
    <scope>NUCLEOTIDE SEQUENCE [LARGE SCALE GENOMIC DNA]</scope>
    <source>
        <strain evidence="6 7">DSM 19092</strain>
    </source>
</reference>
<dbReference type="InterPro" id="IPR036188">
    <property type="entry name" value="FAD/NAD-bd_sf"/>
</dbReference>
<name>A0ABT9VPA5_9BACI</name>
<dbReference type="RefSeq" id="WP_419152066.1">
    <property type="nucleotide sequence ID" value="NZ_JAUSTR010000006.1"/>
</dbReference>
<feature type="domain" description="FAD/NAD(P)-binding" evidence="5">
    <location>
        <begin position="3"/>
        <end position="284"/>
    </location>
</feature>
<dbReference type="PRINTS" id="PR00469">
    <property type="entry name" value="PNDRDTASEII"/>
</dbReference>
<evidence type="ECO:0000259" key="5">
    <source>
        <dbReference type="Pfam" id="PF07992"/>
    </source>
</evidence>
<dbReference type="PRINTS" id="PR00368">
    <property type="entry name" value="FADPNR"/>
</dbReference>
<gene>
    <name evidence="6" type="ORF">J2S06_001801</name>
</gene>
<evidence type="ECO:0000256" key="1">
    <source>
        <dbReference type="ARBA" id="ARBA00001974"/>
    </source>
</evidence>
<protein>
    <submittedName>
        <fullName evidence="6">Thioredoxin reductase</fullName>
    </submittedName>
</protein>
<dbReference type="Gene3D" id="3.50.50.60">
    <property type="entry name" value="FAD/NAD(P)-binding domain"/>
    <property type="match status" value="2"/>
</dbReference>
<comment type="subunit">
    <text evidence="2">Homodimer.</text>
</comment>
<dbReference type="InterPro" id="IPR023753">
    <property type="entry name" value="FAD/NAD-binding_dom"/>
</dbReference>
<keyword evidence="7" id="KW-1185">Reference proteome</keyword>
<evidence type="ECO:0000256" key="2">
    <source>
        <dbReference type="ARBA" id="ARBA00011738"/>
    </source>
</evidence>
<proteinExistence type="predicted"/>
<organism evidence="6 7">
    <name type="scientific">Aeribacillus alveayuensis</name>
    <dbReference type="NCBI Taxonomy" id="279215"/>
    <lineage>
        <taxon>Bacteria</taxon>
        <taxon>Bacillati</taxon>
        <taxon>Bacillota</taxon>
        <taxon>Bacilli</taxon>
        <taxon>Bacillales</taxon>
        <taxon>Bacillaceae</taxon>
        <taxon>Aeribacillus</taxon>
    </lineage>
</organism>
<dbReference type="SUPFAM" id="SSF51905">
    <property type="entry name" value="FAD/NAD(P)-binding domain"/>
    <property type="match status" value="1"/>
</dbReference>
<comment type="cofactor">
    <cofactor evidence="1">
        <name>FAD</name>
        <dbReference type="ChEBI" id="CHEBI:57692"/>
    </cofactor>
</comment>
<sequence length="301" mass="33719">MIYDCIIIGGGIAGLQAAIQLGRYQHDVLVIDSHSGRSTICRQYHNILGWPDGVSGNTLRTLGKQQAEQYGVMFVNDEVINIRKHHPFRLETKTEHVYFAHHLIFSTGVVDRIPEDLKEIIPCLGKSIYICPDCDGYEVLNKKVFIIGSGKSGATLAITLKYWTNDITYINHERIPLDEELQNSLQQNFIRYIPKKIKRVLAKKGQFKGIELTDGETHFANHAFIAFGNNKVQSELAKNLGVSLNGNNHIIVNPRTKETNVQNVFAAGDVVAHSEQVAIAMGDGSQAAIWVHKRIMDHHSR</sequence>
<evidence type="ECO:0000313" key="6">
    <source>
        <dbReference type="EMBL" id="MDQ0162724.1"/>
    </source>
</evidence>
<dbReference type="InterPro" id="IPR050097">
    <property type="entry name" value="Ferredoxin-NADP_redctase_2"/>
</dbReference>
<comment type="caution">
    <text evidence="6">The sequence shown here is derived from an EMBL/GenBank/DDBJ whole genome shotgun (WGS) entry which is preliminary data.</text>
</comment>
<evidence type="ECO:0000256" key="4">
    <source>
        <dbReference type="ARBA" id="ARBA00023002"/>
    </source>
</evidence>
<dbReference type="Pfam" id="PF07992">
    <property type="entry name" value="Pyr_redox_2"/>
    <property type="match status" value="1"/>
</dbReference>
<dbReference type="PANTHER" id="PTHR48105">
    <property type="entry name" value="THIOREDOXIN REDUCTASE 1-RELATED-RELATED"/>
    <property type="match status" value="1"/>
</dbReference>